<dbReference type="EMBL" id="CAJGYM010000067">
    <property type="protein sequence ID" value="CAD6196135.1"/>
    <property type="molecule type" value="Genomic_DNA"/>
</dbReference>
<keyword evidence="1" id="KW-0472">Membrane</keyword>
<dbReference type="OrthoDB" id="5784438at2759"/>
<organism evidence="2 3">
    <name type="scientific">Caenorhabditis auriculariae</name>
    <dbReference type="NCBI Taxonomy" id="2777116"/>
    <lineage>
        <taxon>Eukaryota</taxon>
        <taxon>Metazoa</taxon>
        <taxon>Ecdysozoa</taxon>
        <taxon>Nematoda</taxon>
        <taxon>Chromadorea</taxon>
        <taxon>Rhabditida</taxon>
        <taxon>Rhabditina</taxon>
        <taxon>Rhabditomorpha</taxon>
        <taxon>Rhabditoidea</taxon>
        <taxon>Rhabditidae</taxon>
        <taxon>Peloderinae</taxon>
        <taxon>Caenorhabditis</taxon>
    </lineage>
</organism>
<sequence>MKGLIDLGGTRTYDLADAIPFFFILLCTACMCAVYTNSIVFHSTINFLHAFENASSSDCTVYFTPLNYEEVDVRMNASTLQSYNVVTRKVYYLSNPQKESLITVTSIGTAVAAAPIAYAYNHMGFR</sequence>
<feature type="transmembrane region" description="Helical" evidence="1">
    <location>
        <begin position="101"/>
        <end position="120"/>
    </location>
</feature>
<evidence type="ECO:0000313" key="3">
    <source>
        <dbReference type="Proteomes" id="UP000835052"/>
    </source>
</evidence>
<reference evidence="2" key="1">
    <citation type="submission" date="2020-10" db="EMBL/GenBank/DDBJ databases">
        <authorList>
            <person name="Kikuchi T."/>
        </authorList>
    </citation>
    <scope>NUCLEOTIDE SEQUENCE</scope>
    <source>
        <strain evidence="2">NKZ352</strain>
    </source>
</reference>
<keyword evidence="3" id="KW-1185">Reference proteome</keyword>
<keyword evidence="1" id="KW-0812">Transmembrane</keyword>
<dbReference type="AlphaFoldDB" id="A0A8S1HPG0"/>
<dbReference type="Proteomes" id="UP000835052">
    <property type="component" value="Unassembled WGS sequence"/>
</dbReference>
<name>A0A8S1HPG0_9PELO</name>
<gene>
    <name evidence="2" type="ORF">CAUJ_LOCUS12050</name>
</gene>
<accession>A0A8S1HPG0</accession>
<protein>
    <submittedName>
        <fullName evidence="2">Uncharacterized protein</fullName>
    </submittedName>
</protein>
<proteinExistence type="predicted"/>
<comment type="caution">
    <text evidence="2">The sequence shown here is derived from an EMBL/GenBank/DDBJ whole genome shotgun (WGS) entry which is preliminary data.</text>
</comment>
<evidence type="ECO:0000256" key="1">
    <source>
        <dbReference type="SAM" id="Phobius"/>
    </source>
</evidence>
<keyword evidence="1" id="KW-1133">Transmembrane helix</keyword>
<evidence type="ECO:0000313" key="2">
    <source>
        <dbReference type="EMBL" id="CAD6196135.1"/>
    </source>
</evidence>
<feature type="transmembrane region" description="Helical" evidence="1">
    <location>
        <begin position="21"/>
        <end position="41"/>
    </location>
</feature>